<keyword evidence="2" id="KW-1185">Reference proteome</keyword>
<sequence length="640" mass="74285">MSKYIAFFKRKFVKEPYIEEAAAEYDEKTGTRNLRWILGGACANVCMNCGGYLEHGNTCTVAAHYCFRGTKCTVEQIDTHNHAQYLSKHLSEEEKNMLAERLRVDPTVTPKAAIRGNNRRTAEVVDSVIDINPILATRDRTEYELNKIREEMYIPRRGEFLGEFSKIMNTYPDYFLHAQVVPNSFPIIYRSPTINVYCRFQDFPAVTDITYKTVEKGYYVCTAVVYVPELKRHTVIIQALLGDQKEEYFSHTKDVSLSDFVERHTDFIIENHRLGNDMPSIWTKHYEKAYKEYYGEKTPSISSKRPNWGSLAIKLIKTSSVTITDDFLKKFQTTHQKMDDKLKWKLSSGLVVEDETLKYGLTCKHCWHSFILDINNPVWLERFPDPQDWQAIMSHSMIKIPTVDSRVETYLKSFTNKRTFKELMKHVRSQHLDVEDDFDMDCIQSTMDTALRLYPAKYFPLTDQTESDILKRVWIFIDKVLIIFHLIGEMESTSFSEQRNFGCIGESRKKHGNRPDLLFKSTRSEFGCCKAGKEDHKEKLEGNLKAPKMMKDMLQSLSSSLPHAKSLVIVGYIISGLKIFKLLLDHPSLYVCRLTRTVPMYFPDNVEQFSVLMGSIINLILQTKQIVHRTLELQESPRVL</sequence>
<evidence type="ECO:0000313" key="1">
    <source>
        <dbReference type="EMBL" id="KAG2222464.1"/>
    </source>
</evidence>
<dbReference type="OrthoDB" id="2266051at2759"/>
<accession>A0A8H7S2N7</accession>
<protein>
    <submittedName>
        <fullName evidence="1">Uncharacterized protein</fullName>
    </submittedName>
</protein>
<dbReference type="EMBL" id="JAEPRB010000082">
    <property type="protein sequence ID" value="KAG2222464.1"/>
    <property type="molecule type" value="Genomic_DNA"/>
</dbReference>
<evidence type="ECO:0000313" key="2">
    <source>
        <dbReference type="Proteomes" id="UP000646827"/>
    </source>
</evidence>
<organism evidence="1 2">
    <name type="scientific">Circinella minor</name>
    <dbReference type="NCBI Taxonomy" id="1195481"/>
    <lineage>
        <taxon>Eukaryota</taxon>
        <taxon>Fungi</taxon>
        <taxon>Fungi incertae sedis</taxon>
        <taxon>Mucoromycota</taxon>
        <taxon>Mucoromycotina</taxon>
        <taxon>Mucoromycetes</taxon>
        <taxon>Mucorales</taxon>
        <taxon>Lichtheimiaceae</taxon>
        <taxon>Circinella</taxon>
    </lineage>
</organism>
<gene>
    <name evidence="1" type="ORF">INT45_013377</name>
</gene>
<proteinExistence type="predicted"/>
<name>A0A8H7S2N7_9FUNG</name>
<dbReference type="AlphaFoldDB" id="A0A8H7S2N7"/>
<dbReference type="Proteomes" id="UP000646827">
    <property type="component" value="Unassembled WGS sequence"/>
</dbReference>
<comment type="caution">
    <text evidence="1">The sequence shown here is derived from an EMBL/GenBank/DDBJ whole genome shotgun (WGS) entry which is preliminary data.</text>
</comment>
<reference evidence="1 2" key="1">
    <citation type="submission" date="2020-12" db="EMBL/GenBank/DDBJ databases">
        <title>Metabolic potential, ecology and presence of endohyphal bacteria is reflected in genomic diversity of Mucoromycotina.</title>
        <authorList>
            <person name="Muszewska A."/>
            <person name="Okrasinska A."/>
            <person name="Steczkiewicz K."/>
            <person name="Drgas O."/>
            <person name="Orlowska M."/>
            <person name="Perlinska-Lenart U."/>
            <person name="Aleksandrzak-Piekarczyk T."/>
            <person name="Szatraj K."/>
            <person name="Zielenkiewicz U."/>
            <person name="Pilsyk S."/>
            <person name="Malc E."/>
            <person name="Mieczkowski P."/>
            <person name="Kruszewska J.S."/>
            <person name="Biernat P."/>
            <person name="Pawlowska J."/>
        </authorList>
    </citation>
    <scope>NUCLEOTIDE SEQUENCE [LARGE SCALE GENOMIC DNA]</scope>
    <source>
        <strain evidence="1 2">CBS 142.35</strain>
    </source>
</reference>